<dbReference type="KEGG" id="muc:MuYL_4752"/>
<keyword evidence="1 4" id="KW-0597">Phosphoprotein</keyword>
<evidence type="ECO:0000256" key="2">
    <source>
        <dbReference type="ARBA" id="ARBA00023012"/>
    </source>
</evidence>
<dbReference type="CDD" id="cd00383">
    <property type="entry name" value="trans_reg_C"/>
    <property type="match status" value="1"/>
</dbReference>
<feature type="DNA-binding region" description="OmpR/PhoB-type" evidence="5">
    <location>
        <begin position="128"/>
        <end position="226"/>
    </location>
</feature>
<dbReference type="InterPro" id="IPR036388">
    <property type="entry name" value="WH-like_DNA-bd_sf"/>
</dbReference>
<dbReference type="InterPro" id="IPR039420">
    <property type="entry name" value="WalR-like"/>
</dbReference>
<dbReference type="GO" id="GO:0000976">
    <property type="term" value="F:transcription cis-regulatory region binding"/>
    <property type="evidence" value="ECO:0007669"/>
    <property type="project" value="TreeGrafter"/>
</dbReference>
<name>A0A223P3E9_9SPHI</name>
<dbReference type="SUPFAM" id="SSF46894">
    <property type="entry name" value="C-terminal effector domain of the bipartite response regulators"/>
    <property type="match status" value="1"/>
</dbReference>
<evidence type="ECO:0000256" key="4">
    <source>
        <dbReference type="PROSITE-ProRule" id="PRU00169"/>
    </source>
</evidence>
<dbReference type="InterPro" id="IPR001789">
    <property type="entry name" value="Sig_transdc_resp-reg_receiver"/>
</dbReference>
<gene>
    <name evidence="8" type="ORF">MuYL_4752</name>
</gene>
<dbReference type="InterPro" id="IPR016032">
    <property type="entry name" value="Sig_transdc_resp-reg_C-effctor"/>
</dbReference>
<dbReference type="Pfam" id="PF00486">
    <property type="entry name" value="Trans_reg_C"/>
    <property type="match status" value="1"/>
</dbReference>
<dbReference type="Gene3D" id="1.10.10.10">
    <property type="entry name" value="Winged helix-like DNA-binding domain superfamily/Winged helix DNA-binding domain"/>
    <property type="match status" value="1"/>
</dbReference>
<proteinExistence type="predicted"/>
<dbReference type="Proteomes" id="UP000215002">
    <property type="component" value="Chromosome"/>
</dbReference>
<dbReference type="Pfam" id="PF00072">
    <property type="entry name" value="Response_reg"/>
    <property type="match status" value="1"/>
</dbReference>
<accession>A0A223P3E9</accession>
<dbReference type="EMBL" id="CP022743">
    <property type="protein sequence ID" value="ASU36635.1"/>
    <property type="molecule type" value="Genomic_DNA"/>
</dbReference>
<dbReference type="RefSeq" id="WP_094572629.1">
    <property type="nucleotide sequence ID" value="NZ_CP022743.1"/>
</dbReference>
<evidence type="ECO:0000256" key="1">
    <source>
        <dbReference type="ARBA" id="ARBA00022553"/>
    </source>
</evidence>
<dbReference type="SMART" id="SM00448">
    <property type="entry name" value="REC"/>
    <property type="match status" value="1"/>
</dbReference>
<evidence type="ECO:0000259" key="6">
    <source>
        <dbReference type="PROSITE" id="PS50110"/>
    </source>
</evidence>
<dbReference type="GO" id="GO:0006355">
    <property type="term" value="P:regulation of DNA-templated transcription"/>
    <property type="evidence" value="ECO:0007669"/>
    <property type="project" value="InterPro"/>
</dbReference>
<dbReference type="InterPro" id="IPR001867">
    <property type="entry name" value="OmpR/PhoB-type_DNA-bd"/>
</dbReference>
<dbReference type="AlphaFoldDB" id="A0A223P3E9"/>
<dbReference type="PROSITE" id="PS51755">
    <property type="entry name" value="OMPR_PHOB"/>
    <property type="match status" value="1"/>
</dbReference>
<feature type="domain" description="Response regulatory" evidence="6">
    <location>
        <begin position="5"/>
        <end position="119"/>
    </location>
</feature>
<reference evidence="8 9" key="1">
    <citation type="submission" date="2017-08" db="EMBL/GenBank/DDBJ databases">
        <title>Complete genome sequence of Mucilaginibacter sp. strain BJC16-A31.</title>
        <authorList>
            <consortium name="Henan University of Science and Technology"/>
            <person name="You X."/>
        </authorList>
    </citation>
    <scope>NUCLEOTIDE SEQUENCE [LARGE SCALE GENOMIC DNA]</scope>
    <source>
        <strain evidence="8 9">BJC16-A31</strain>
    </source>
</reference>
<feature type="domain" description="OmpR/PhoB-type" evidence="7">
    <location>
        <begin position="128"/>
        <end position="226"/>
    </location>
</feature>
<dbReference type="SUPFAM" id="SSF52172">
    <property type="entry name" value="CheY-like"/>
    <property type="match status" value="1"/>
</dbReference>
<protein>
    <submittedName>
        <fullName evidence="8">DNA-binding response regulator</fullName>
    </submittedName>
</protein>
<dbReference type="GO" id="GO:0032993">
    <property type="term" value="C:protein-DNA complex"/>
    <property type="evidence" value="ECO:0007669"/>
    <property type="project" value="TreeGrafter"/>
</dbReference>
<organism evidence="8 9">
    <name type="scientific">Mucilaginibacter xinganensis</name>
    <dbReference type="NCBI Taxonomy" id="1234841"/>
    <lineage>
        <taxon>Bacteria</taxon>
        <taxon>Pseudomonadati</taxon>
        <taxon>Bacteroidota</taxon>
        <taxon>Sphingobacteriia</taxon>
        <taxon>Sphingobacteriales</taxon>
        <taxon>Sphingobacteriaceae</taxon>
        <taxon>Mucilaginibacter</taxon>
    </lineage>
</organism>
<dbReference type="GO" id="GO:0005829">
    <property type="term" value="C:cytosol"/>
    <property type="evidence" value="ECO:0007669"/>
    <property type="project" value="TreeGrafter"/>
</dbReference>
<dbReference type="SMART" id="SM00862">
    <property type="entry name" value="Trans_reg_C"/>
    <property type="match status" value="1"/>
</dbReference>
<dbReference type="GO" id="GO:0000156">
    <property type="term" value="F:phosphorelay response regulator activity"/>
    <property type="evidence" value="ECO:0007669"/>
    <property type="project" value="TreeGrafter"/>
</dbReference>
<keyword evidence="3 5" id="KW-0238">DNA-binding</keyword>
<sequence length="226" mass="26074">MKQAKVLLLEDELQLAKIVTETLRKRDFTVTHVLNGVLGLEAIRKNDFDICIVDVMMPFMDGFTFVEEIRKTDKQLPVLFLTAKSQTEDVVKGYDSGGNDYLKKPFSLEELILRLNELLRRRATGKAPSAVALGRYTFDMNKQELWFGGQLSCKLSHRENELLTLLVQHKNEVLDRKAVLLKLWGDDSFFNTRTMDVFITRLRKHLQQDLSVEIINIRGVGYKLID</sequence>
<evidence type="ECO:0000256" key="5">
    <source>
        <dbReference type="PROSITE-ProRule" id="PRU01091"/>
    </source>
</evidence>
<dbReference type="PROSITE" id="PS50110">
    <property type="entry name" value="RESPONSE_REGULATORY"/>
    <property type="match status" value="1"/>
</dbReference>
<evidence type="ECO:0000313" key="8">
    <source>
        <dbReference type="EMBL" id="ASU36635.1"/>
    </source>
</evidence>
<keyword evidence="2" id="KW-0902">Two-component regulatory system</keyword>
<keyword evidence="9" id="KW-1185">Reference proteome</keyword>
<dbReference type="PANTHER" id="PTHR48111">
    <property type="entry name" value="REGULATOR OF RPOS"/>
    <property type="match status" value="1"/>
</dbReference>
<dbReference type="Gene3D" id="3.40.50.2300">
    <property type="match status" value="1"/>
</dbReference>
<dbReference type="OrthoDB" id="9790442at2"/>
<feature type="modified residue" description="4-aspartylphosphate" evidence="4">
    <location>
        <position position="54"/>
    </location>
</feature>
<dbReference type="PANTHER" id="PTHR48111:SF40">
    <property type="entry name" value="PHOSPHATE REGULON TRANSCRIPTIONAL REGULATORY PROTEIN PHOB"/>
    <property type="match status" value="1"/>
</dbReference>
<dbReference type="CDD" id="cd17574">
    <property type="entry name" value="REC_OmpR"/>
    <property type="match status" value="1"/>
</dbReference>
<evidence type="ECO:0000313" key="9">
    <source>
        <dbReference type="Proteomes" id="UP000215002"/>
    </source>
</evidence>
<evidence type="ECO:0000259" key="7">
    <source>
        <dbReference type="PROSITE" id="PS51755"/>
    </source>
</evidence>
<evidence type="ECO:0000256" key="3">
    <source>
        <dbReference type="ARBA" id="ARBA00023125"/>
    </source>
</evidence>
<dbReference type="InterPro" id="IPR011006">
    <property type="entry name" value="CheY-like_superfamily"/>
</dbReference>